<dbReference type="Proteomes" id="UP000195879">
    <property type="component" value="Unassembled WGS sequence"/>
</dbReference>
<feature type="compositionally biased region" description="Polar residues" evidence="1">
    <location>
        <begin position="384"/>
        <end position="410"/>
    </location>
</feature>
<protein>
    <submittedName>
        <fullName evidence="2">Plasmodium variant antigen protein Cir/Yir/Bir, putative</fullName>
    </submittedName>
</protein>
<evidence type="ECO:0000313" key="3">
    <source>
        <dbReference type="Proteomes" id="UP000195879"/>
    </source>
</evidence>
<gene>
    <name evidence="2" type="ORF">PCHDK_000565000</name>
</gene>
<reference evidence="2 3" key="1">
    <citation type="submission" date="2016-08" db="EMBL/GenBank/DDBJ databases">
        <authorList>
            <consortium name="Pathogen Informatics"/>
        </authorList>
    </citation>
    <scope>NUCLEOTIDE SEQUENCE [LARGE SCALE GENOMIC DNA]</scope>
    <source>
        <strain evidence="2 3">DK</strain>
    </source>
</reference>
<dbReference type="AlphaFoldDB" id="A0A1D3LCJ5"/>
<dbReference type="InterPro" id="IPR006477">
    <property type="entry name" value="Yir_bir_cir"/>
</dbReference>
<feature type="non-terminal residue" evidence="2">
    <location>
        <position position="486"/>
    </location>
</feature>
<accession>A0A1D3LCJ5</accession>
<dbReference type="EMBL" id="FMIO01000614">
    <property type="protein sequence ID" value="SCM00429.1"/>
    <property type="molecule type" value="Genomic_DNA"/>
</dbReference>
<sequence>CGLLIEADSYFNGKDVNTKKVNEDITIKGYCRNGDCKTNEAGINALTAYTFKKFKDSISRNSEYNKYDEWLLMWLSDKLLKMHLEIIGKKDKPGYIDGTTLNQAYDTYLKKHKVILDYWVLFDNIKGLKGANLKYMSEFYKLLNIICKTIVDYKDNGAESKKVSKNSISCLRQYRTLYMNIYECKSYLDLLNKLKGLYDDFRSYAIKRNGSKNNLETILQKLTLGNGTELEAVRKFKTYNFSNQKCYPQKKNTKPKKQDPPRLPPSSKEEPPPQPQKKDSLSPPPPSGQLKDSQHETPPSSQSSNVLPKTKGGGSSSSNVQDASKIGLKASDNSEGNTGGASGDTRSPKNENRGPDGGLNDNTGSGVKSNDGTSKRTDHADTSPPGTQTSNQEPDSENQGNVGGTTQSVQKSGGDTPKGTDGGTGNPGSVSGGGQDGKIGDSGSGGGGGGLGTGGEPASIQNDKGSSGGGTRGTSSVPDGQIPNGT</sequence>
<feature type="compositionally biased region" description="Basic and acidic residues" evidence="1">
    <location>
        <begin position="267"/>
        <end position="280"/>
    </location>
</feature>
<feature type="non-terminal residue" evidence="2">
    <location>
        <position position="1"/>
    </location>
</feature>
<dbReference type="Pfam" id="PF06022">
    <property type="entry name" value="Cir_Bir_Yir"/>
    <property type="match status" value="1"/>
</dbReference>
<proteinExistence type="predicted"/>
<feature type="compositionally biased region" description="Polar residues" evidence="1">
    <location>
        <begin position="296"/>
        <end position="307"/>
    </location>
</feature>
<evidence type="ECO:0000313" key="2">
    <source>
        <dbReference type="EMBL" id="SCM00429.1"/>
    </source>
</evidence>
<name>A0A1D3LCJ5_PLACE</name>
<feature type="compositionally biased region" description="Polar residues" evidence="1">
    <location>
        <begin position="360"/>
        <end position="372"/>
    </location>
</feature>
<evidence type="ECO:0000256" key="1">
    <source>
        <dbReference type="SAM" id="MobiDB-lite"/>
    </source>
</evidence>
<feature type="region of interest" description="Disordered" evidence="1">
    <location>
        <begin position="244"/>
        <end position="486"/>
    </location>
</feature>
<feature type="compositionally biased region" description="Gly residues" evidence="1">
    <location>
        <begin position="420"/>
        <end position="455"/>
    </location>
</feature>
<organism evidence="2 3">
    <name type="scientific">Plasmodium chabaudi adami</name>
    <dbReference type="NCBI Taxonomy" id="5826"/>
    <lineage>
        <taxon>Eukaryota</taxon>
        <taxon>Sar</taxon>
        <taxon>Alveolata</taxon>
        <taxon>Apicomplexa</taxon>
        <taxon>Aconoidasida</taxon>
        <taxon>Haemosporida</taxon>
        <taxon>Plasmodiidae</taxon>
        <taxon>Plasmodium</taxon>
        <taxon>Plasmodium (Vinckeia)</taxon>
    </lineage>
</organism>